<gene>
    <name evidence="2" type="ORF">P3W85_12720</name>
</gene>
<evidence type="ECO:0000313" key="3">
    <source>
        <dbReference type="Proteomes" id="UP001216674"/>
    </source>
</evidence>
<organism evidence="2 3">
    <name type="scientific">Cupriavidus basilensis</name>
    <dbReference type="NCBI Taxonomy" id="68895"/>
    <lineage>
        <taxon>Bacteria</taxon>
        <taxon>Pseudomonadati</taxon>
        <taxon>Pseudomonadota</taxon>
        <taxon>Betaproteobacteria</taxon>
        <taxon>Burkholderiales</taxon>
        <taxon>Burkholderiaceae</taxon>
        <taxon>Cupriavidus</taxon>
    </lineage>
</organism>
<reference evidence="2 3" key="1">
    <citation type="submission" date="2023-03" db="EMBL/GenBank/DDBJ databases">
        <title>Draft assemblies of triclosan tolerant bacteria isolated from returned activated sludge.</title>
        <authorList>
            <person name="Van Hamelsveld S."/>
        </authorList>
    </citation>
    <scope>NUCLEOTIDE SEQUENCE [LARGE SCALE GENOMIC DNA]</scope>
    <source>
        <strain evidence="2 3">GW210010_S58</strain>
    </source>
</reference>
<comment type="caution">
    <text evidence="2">The sequence shown here is derived from an EMBL/GenBank/DDBJ whole genome shotgun (WGS) entry which is preliminary data.</text>
</comment>
<dbReference type="RefSeq" id="WP_276265039.1">
    <property type="nucleotide sequence ID" value="NZ_JARJLM010000216.1"/>
</dbReference>
<evidence type="ECO:0000256" key="1">
    <source>
        <dbReference type="SAM" id="MobiDB-lite"/>
    </source>
</evidence>
<feature type="region of interest" description="Disordered" evidence="1">
    <location>
        <begin position="89"/>
        <end position="108"/>
    </location>
</feature>
<dbReference type="Gene3D" id="3.90.1150.10">
    <property type="entry name" value="Aspartate Aminotransferase, domain 1"/>
    <property type="match status" value="1"/>
</dbReference>
<evidence type="ECO:0000313" key="2">
    <source>
        <dbReference type="EMBL" id="MDF3833804.1"/>
    </source>
</evidence>
<dbReference type="EMBL" id="JARJLM010000216">
    <property type="protein sequence ID" value="MDF3833804.1"/>
    <property type="molecule type" value="Genomic_DNA"/>
</dbReference>
<keyword evidence="3" id="KW-1185">Reference proteome</keyword>
<dbReference type="Proteomes" id="UP001216674">
    <property type="component" value="Unassembled WGS sequence"/>
</dbReference>
<name>A0ABT6AMF9_9BURK</name>
<dbReference type="InterPro" id="IPR015422">
    <property type="entry name" value="PyrdxlP-dep_Trfase_small"/>
</dbReference>
<accession>A0ABT6AMF9</accession>
<dbReference type="InterPro" id="IPR015424">
    <property type="entry name" value="PyrdxlP-dep_Trfase"/>
</dbReference>
<proteinExistence type="predicted"/>
<dbReference type="SUPFAM" id="SSF53383">
    <property type="entry name" value="PLP-dependent transferases"/>
    <property type="match status" value="1"/>
</dbReference>
<protein>
    <submittedName>
        <fullName evidence="2">Uncharacterized protein</fullName>
    </submittedName>
</protein>
<sequence length="108" mass="11544">MGAAGPHARTRHRYDILLADDEIICGFGKTVALRNIERMESRGFVAHAAAVGEMFQARLRVFADHPLIGEARGVGLIGALEPVASKATRESFPPGVARPPCQHGKLCG</sequence>